<dbReference type="NCBIfam" id="NF001126">
    <property type="entry name" value="PRK00139.1-4"/>
    <property type="match status" value="1"/>
</dbReference>
<feature type="short sequence motif" description="Meso-diaminopimelate recognition motif" evidence="7">
    <location>
        <begin position="415"/>
        <end position="418"/>
    </location>
</feature>
<dbReference type="UniPathway" id="UPA00219"/>
<organism evidence="12 13">
    <name type="scientific">Silvibacterium dinghuense</name>
    <dbReference type="NCBI Taxonomy" id="1560006"/>
    <lineage>
        <taxon>Bacteria</taxon>
        <taxon>Pseudomonadati</taxon>
        <taxon>Acidobacteriota</taxon>
        <taxon>Terriglobia</taxon>
        <taxon>Terriglobales</taxon>
        <taxon>Acidobacteriaceae</taxon>
        <taxon>Silvibacterium</taxon>
    </lineage>
</organism>
<dbReference type="SUPFAM" id="SSF53623">
    <property type="entry name" value="MurD-like peptide ligases, catalytic domain"/>
    <property type="match status" value="1"/>
</dbReference>
<evidence type="ECO:0000313" key="12">
    <source>
        <dbReference type="EMBL" id="RXS94627.1"/>
    </source>
</evidence>
<dbReference type="GO" id="GO:0009252">
    <property type="term" value="P:peptidoglycan biosynthetic process"/>
    <property type="evidence" value="ECO:0007669"/>
    <property type="project" value="UniProtKB-UniRule"/>
</dbReference>
<dbReference type="Gene3D" id="3.90.190.20">
    <property type="entry name" value="Mur ligase, C-terminal domain"/>
    <property type="match status" value="1"/>
</dbReference>
<evidence type="ECO:0000256" key="3">
    <source>
        <dbReference type="ARBA" id="ARBA00022960"/>
    </source>
</evidence>
<evidence type="ECO:0000256" key="7">
    <source>
        <dbReference type="HAMAP-Rule" id="MF_00208"/>
    </source>
</evidence>
<keyword evidence="7" id="KW-0460">Magnesium</keyword>
<dbReference type="InterPro" id="IPR013221">
    <property type="entry name" value="Mur_ligase_cen"/>
</dbReference>
<evidence type="ECO:0000256" key="5">
    <source>
        <dbReference type="ARBA" id="ARBA00023306"/>
    </source>
</evidence>
<dbReference type="AlphaFoldDB" id="A0A4Q1SCB6"/>
<dbReference type="GO" id="GO:0000287">
    <property type="term" value="F:magnesium ion binding"/>
    <property type="evidence" value="ECO:0007669"/>
    <property type="project" value="UniProtKB-UniRule"/>
</dbReference>
<keyword evidence="3 7" id="KW-0133">Cell shape</keyword>
<dbReference type="InterPro" id="IPR004101">
    <property type="entry name" value="Mur_ligase_C"/>
</dbReference>
<keyword evidence="7" id="KW-0963">Cytoplasm</keyword>
<dbReference type="PANTHER" id="PTHR23135:SF4">
    <property type="entry name" value="UDP-N-ACETYLMURAMOYL-L-ALANYL-D-GLUTAMATE--2,6-DIAMINOPIMELATE LIGASE MURE HOMOLOG, CHLOROPLASTIC"/>
    <property type="match status" value="1"/>
</dbReference>
<feature type="binding site" evidence="7">
    <location>
        <begin position="415"/>
        <end position="418"/>
    </location>
    <ligand>
        <name>meso-2,6-diaminopimelate</name>
        <dbReference type="ChEBI" id="CHEBI:57791"/>
    </ligand>
</feature>
<feature type="binding site" evidence="7">
    <location>
        <position position="192"/>
    </location>
    <ligand>
        <name>UDP-N-acetyl-alpha-D-muramoyl-L-alanyl-D-glutamate</name>
        <dbReference type="ChEBI" id="CHEBI:83900"/>
    </ligand>
</feature>
<keyword evidence="6 7" id="KW-0961">Cell wall biogenesis/degradation</keyword>
<proteinExistence type="inferred from homology"/>
<comment type="PTM">
    <text evidence="7">Carboxylation is probably crucial for Mg(2+) binding and, consequently, for the gamma-phosphate positioning of ATP.</text>
</comment>
<comment type="pathway">
    <text evidence="7 8">Cell wall biogenesis; peptidoglycan biosynthesis.</text>
</comment>
<evidence type="ECO:0000256" key="2">
    <source>
        <dbReference type="ARBA" id="ARBA00022618"/>
    </source>
</evidence>
<comment type="cofactor">
    <cofactor evidence="7">
        <name>Mg(2+)</name>
        <dbReference type="ChEBI" id="CHEBI:18420"/>
    </cofactor>
</comment>
<feature type="binding site" evidence="7">
    <location>
        <begin position="115"/>
        <end position="121"/>
    </location>
    <ligand>
        <name>ATP</name>
        <dbReference type="ChEBI" id="CHEBI:30616"/>
    </ligand>
</feature>
<dbReference type="NCBIfam" id="TIGR01085">
    <property type="entry name" value="murE"/>
    <property type="match status" value="1"/>
</dbReference>
<keyword evidence="2 7" id="KW-0132">Cell division</keyword>
<dbReference type="SUPFAM" id="SSF53244">
    <property type="entry name" value="MurD-like peptide ligases, peptide-binding domain"/>
    <property type="match status" value="1"/>
</dbReference>
<dbReference type="EMBL" id="SDMK01000003">
    <property type="protein sequence ID" value="RXS94627.1"/>
    <property type="molecule type" value="Genomic_DNA"/>
</dbReference>
<comment type="function">
    <text evidence="7">Catalyzes the addition of meso-diaminopimelic acid to the nucleotide precursor UDP-N-acetylmuramoyl-L-alanyl-D-glutamate (UMAG) in the biosynthesis of bacterial cell-wall peptidoglycan.</text>
</comment>
<dbReference type="SUPFAM" id="SSF63418">
    <property type="entry name" value="MurE/MurF N-terminal domain"/>
    <property type="match status" value="1"/>
</dbReference>
<dbReference type="GO" id="GO:0051301">
    <property type="term" value="P:cell division"/>
    <property type="evidence" value="ECO:0007669"/>
    <property type="project" value="UniProtKB-KW"/>
</dbReference>
<dbReference type="Pfam" id="PF01225">
    <property type="entry name" value="Mur_ligase"/>
    <property type="match status" value="1"/>
</dbReference>
<feature type="domain" description="Mur ligase N-terminal catalytic" evidence="9">
    <location>
        <begin position="24"/>
        <end position="85"/>
    </location>
</feature>
<dbReference type="Pfam" id="PF02875">
    <property type="entry name" value="Mur_ligase_C"/>
    <property type="match status" value="1"/>
</dbReference>
<feature type="binding site" evidence="7">
    <location>
        <position position="467"/>
    </location>
    <ligand>
        <name>meso-2,6-diaminopimelate</name>
        <dbReference type="ChEBI" id="CHEBI:57791"/>
    </ligand>
</feature>
<comment type="subcellular location">
    <subcellularLocation>
        <location evidence="7 8">Cytoplasm</location>
    </subcellularLocation>
</comment>
<keyword evidence="4 7" id="KW-0573">Peptidoglycan synthesis</keyword>
<dbReference type="InterPro" id="IPR005761">
    <property type="entry name" value="UDP-N-AcMur-Glu-dNH2Pim_ligase"/>
</dbReference>
<keyword evidence="7" id="KW-0067">ATP-binding</keyword>
<sequence length="502" mass="53066">MTFDDVLAGIPLLDRGGQNPLLRGMEYDSRRIPPGGLFVAMQGETTDGNRYIPKALELGAAAILTDSAEAFAGLRRDHPETAAALIAHGRNALALASANFYAHPERALKLSGVTGTNGKTTTAFLLDAILNHAGRKTVLVGTIEYHVAGSVRPSPHTTPESRDLYELLREGVDAGASETVMEVSSHALEQGRVFAVPYDVAIFTNLTRDHLDFHGTMENYFAAKRRLFDGSLTEAPRVAVVNIDDPYGVRLGAAAREAGAQTYSYGLASGDFHASDVEMKPSGMRFTLHSPAGSIAIATRLTGQVNVYNLLAACAAAFARDLSLQQIQAGIASLECVPGRFQTVDRGQPFTVVVDYAHTDDALRNLTALARAFVTSSGGRVLTLFGCGGDRDCAKRPLMGRAAGEGSDFVILTSDNPRSEEPSAIIADALPGLEATGTTFAVEPDRAAAISLALREARAGDIVLLAGKGHEKTQTIGAHVIPFDDAAVAAAALETLQEEVRA</sequence>
<dbReference type="Gene3D" id="3.40.1390.10">
    <property type="entry name" value="MurE/MurF, N-terminal domain"/>
    <property type="match status" value="1"/>
</dbReference>
<dbReference type="InterPro" id="IPR000713">
    <property type="entry name" value="Mur_ligase_N"/>
</dbReference>
<keyword evidence="7" id="KW-0547">Nucleotide-binding</keyword>
<evidence type="ECO:0000256" key="1">
    <source>
        <dbReference type="ARBA" id="ARBA00005898"/>
    </source>
</evidence>
<comment type="caution">
    <text evidence="12">The sequence shown here is derived from an EMBL/GenBank/DDBJ whole genome shotgun (WGS) entry which is preliminary data.</text>
</comment>
<dbReference type="GO" id="GO:0071555">
    <property type="term" value="P:cell wall organization"/>
    <property type="evidence" value="ECO:0007669"/>
    <property type="project" value="UniProtKB-KW"/>
</dbReference>
<feature type="binding site" evidence="7">
    <location>
        <position position="391"/>
    </location>
    <ligand>
        <name>meso-2,6-diaminopimelate</name>
        <dbReference type="ChEBI" id="CHEBI:57791"/>
    </ligand>
</feature>
<comment type="similarity">
    <text evidence="1 7">Belongs to the MurCDEF family. MurE subfamily.</text>
</comment>
<dbReference type="HAMAP" id="MF_00208">
    <property type="entry name" value="MurE"/>
    <property type="match status" value="1"/>
</dbReference>
<feature type="binding site" evidence="7">
    <location>
        <begin position="157"/>
        <end position="158"/>
    </location>
    <ligand>
        <name>UDP-N-acetyl-alpha-D-muramoyl-L-alanyl-D-glutamate</name>
        <dbReference type="ChEBI" id="CHEBI:83900"/>
    </ligand>
</feature>
<evidence type="ECO:0000256" key="4">
    <source>
        <dbReference type="ARBA" id="ARBA00022984"/>
    </source>
</evidence>
<keyword evidence="7 12" id="KW-0436">Ligase</keyword>
<feature type="binding site" evidence="7">
    <location>
        <position position="184"/>
    </location>
    <ligand>
        <name>UDP-N-acetyl-alpha-D-muramoyl-L-alanyl-D-glutamate</name>
        <dbReference type="ChEBI" id="CHEBI:83900"/>
    </ligand>
</feature>
<keyword evidence="5 7" id="KW-0131">Cell cycle</keyword>
<dbReference type="EC" id="6.3.2.13" evidence="7"/>
<evidence type="ECO:0000259" key="11">
    <source>
        <dbReference type="Pfam" id="PF08245"/>
    </source>
</evidence>
<comment type="catalytic activity">
    <reaction evidence="7">
        <text>UDP-N-acetyl-alpha-D-muramoyl-L-alanyl-D-glutamate + meso-2,6-diaminopimelate + ATP = UDP-N-acetyl-alpha-D-muramoyl-L-alanyl-gamma-D-glutamyl-meso-2,6-diaminopimelate + ADP + phosphate + H(+)</text>
        <dbReference type="Rhea" id="RHEA:23676"/>
        <dbReference type="ChEBI" id="CHEBI:15378"/>
        <dbReference type="ChEBI" id="CHEBI:30616"/>
        <dbReference type="ChEBI" id="CHEBI:43474"/>
        <dbReference type="ChEBI" id="CHEBI:57791"/>
        <dbReference type="ChEBI" id="CHEBI:83900"/>
        <dbReference type="ChEBI" id="CHEBI:83905"/>
        <dbReference type="ChEBI" id="CHEBI:456216"/>
        <dbReference type="EC" id="6.3.2.13"/>
    </reaction>
</comment>
<evidence type="ECO:0000313" key="13">
    <source>
        <dbReference type="Proteomes" id="UP000290253"/>
    </source>
</evidence>
<dbReference type="GO" id="GO:0008360">
    <property type="term" value="P:regulation of cell shape"/>
    <property type="evidence" value="ECO:0007669"/>
    <property type="project" value="UniProtKB-KW"/>
</dbReference>
<dbReference type="GO" id="GO:0005737">
    <property type="term" value="C:cytoplasm"/>
    <property type="evidence" value="ECO:0007669"/>
    <property type="project" value="UniProtKB-SubCell"/>
</dbReference>
<dbReference type="GO" id="GO:0008765">
    <property type="term" value="F:UDP-N-acetylmuramoylalanyl-D-glutamate-2,6-diaminopimelate ligase activity"/>
    <property type="evidence" value="ECO:0007669"/>
    <property type="project" value="UniProtKB-UniRule"/>
</dbReference>
<dbReference type="Pfam" id="PF08245">
    <property type="entry name" value="Mur_ligase_M"/>
    <property type="match status" value="1"/>
</dbReference>
<dbReference type="NCBIfam" id="NF001124">
    <property type="entry name" value="PRK00139.1-2"/>
    <property type="match status" value="1"/>
</dbReference>
<comment type="caution">
    <text evidence="7">Lacks conserved residue(s) required for the propagation of feature annotation.</text>
</comment>
<dbReference type="GO" id="GO:0005524">
    <property type="term" value="F:ATP binding"/>
    <property type="evidence" value="ECO:0007669"/>
    <property type="project" value="UniProtKB-UniRule"/>
</dbReference>
<dbReference type="InterPro" id="IPR035911">
    <property type="entry name" value="MurE/MurF_N"/>
</dbReference>
<accession>A0A4Q1SCB6</accession>
<reference evidence="12 13" key="1">
    <citation type="journal article" date="2016" name="Int. J. Syst. Evol. Microbiol.">
        <title>Acidipila dinghuensis sp. nov., an acidobacterium isolated from forest soil.</title>
        <authorList>
            <person name="Jiang Y.W."/>
            <person name="Wang J."/>
            <person name="Chen M.H."/>
            <person name="Lv Y.Y."/>
            <person name="Qiu L.H."/>
        </authorList>
    </citation>
    <scope>NUCLEOTIDE SEQUENCE [LARGE SCALE GENOMIC DNA]</scope>
    <source>
        <strain evidence="12 13">DHOF10</strain>
    </source>
</reference>
<dbReference type="Proteomes" id="UP000290253">
    <property type="component" value="Unassembled WGS sequence"/>
</dbReference>
<feature type="binding site" evidence="7">
    <location>
        <position position="471"/>
    </location>
    <ligand>
        <name>meso-2,6-diaminopimelate</name>
        <dbReference type="ChEBI" id="CHEBI:57791"/>
    </ligand>
</feature>
<evidence type="ECO:0000259" key="9">
    <source>
        <dbReference type="Pfam" id="PF01225"/>
    </source>
</evidence>
<evidence type="ECO:0000256" key="8">
    <source>
        <dbReference type="RuleBase" id="RU004135"/>
    </source>
</evidence>
<dbReference type="PANTHER" id="PTHR23135">
    <property type="entry name" value="MUR LIGASE FAMILY MEMBER"/>
    <property type="match status" value="1"/>
</dbReference>
<dbReference type="InterPro" id="IPR036615">
    <property type="entry name" value="Mur_ligase_C_dom_sf"/>
</dbReference>
<name>A0A4Q1SCB6_9BACT</name>
<dbReference type="OrthoDB" id="9800958at2"/>
<keyword evidence="13" id="KW-1185">Reference proteome</keyword>
<evidence type="ECO:0000256" key="6">
    <source>
        <dbReference type="ARBA" id="ARBA00023316"/>
    </source>
</evidence>
<evidence type="ECO:0000259" key="10">
    <source>
        <dbReference type="Pfam" id="PF02875"/>
    </source>
</evidence>
<dbReference type="InterPro" id="IPR036565">
    <property type="entry name" value="Mur-like_cat_sf"/>
</dbReference>
<feature type="domain" description="Mur ligase C-terminal" evidence="10">
    <location>
        <begin position="339"/>
        <end position="469"/>
    </location>
</feature>
<feature type="binding site" evidence="7">
    <location>
        <position position="190"/>
    </location>
    <ligand>
        <name>UDP-N-acetyl-alpha-D-muramoyl-L-alanyl-D-glutamate</name>
        <dbReference type="ChEBI" id="CHEBI:83900"/>
    </ligand>
</feature>
<dbReference type="Gene3D" id="3.40.1190.10">
    <property type="entry name" value="Mur-like, catalytic domain"/>
    <property type="match status" value="1"/>
</dbReference>
<protein>
    <recommendedName>
        <fullName evidence="7">UDP-N-acetylmuramoyl-L-alanyl-D-glutamate--2,6-diaminopimelate ligase</fullName>
        <ecNumber evidence="7">6.3.2.13</ecNumber>
    </recommendedName>
    <alternativeName>
        <fullName evidence="7">Meso-A2pm-adding enzyme</fullName>
    </alternativeName>
    <alternativeName>
        <fullName evidence="7">Meso-diaminopimelate-adding enzyme</fullName>
    </alternativeName>
    <alternativeName>
        <fullName evidence="7">UDP-MurNAc-L-Ala-D-Glu:meso-diaminopimelate ligase</fullName>
    </alternativeName>
    <alternativeName>
        <fullName evidence="7">UDP-MurNAc-tripeptide synthetase</fullName>
    </alternativeName>
    <alternativeName>
        <fullName evidence="7">UDP-N-acetylmuramyl-tripeptide synthetase</fullName>
    </alternativeName>
</protein>
<gene>
    <name evidence="7" type="primary">murE</name>
    <name evidence="12" type="ORF">ESZ00_14550</name>
</gene>
<feature type="binding site" evidence="7">
    <location>
        <position position="29"/>
    </location>
    <ligand>
        <name>UDP-N-acetyl-alpha-D-muramoyl-L-alanyl-D-glutamate</name>
        <dbReference type="ChEBI" id="CHEBI:83900"/>
    </ligand>
</feature>
<feature type="domain" description="Mur ligase central" evidence="11">
    <location>
        <begin position="113"/>
        <end position="317"/>
    </location>
</feature>
<feature type="modified residue" description="N6-carboxylysine" evidence="7">
    <location>
        <position position="224"/>
    </location>
</feature>